<feature type="non-terminal residue" evidence="9">
    <location>
        <position position="621"/>
    </location>
</feature>
<keyword evidence="7" id="KW-0812">Transmembrane</keyword>
<dbReference type="PANTHER" id="PTHR47540">
    <property type="entry name" value="THIAMINE REPRESSIBLE GENES REGULATORY PROTEIN THI5"/>
    <property type="match status" value="1"/>
</dbReference>
<dbReference type="InterPro" id="IPR036864">
    <property type="entry name" value="Zn2-C6_fun-type_DNA-bd_sf"/>
</dbReference>
<dbReference type="CDD" id="cd12148">
    <property type="entry name" value="fungal_TF_MHR"/>
    <property type="match status" value="1"/>
</dbReference>
<proteinExistence type="predicted"/>
<dbReference type="GO" id="GO:0006351">
    <property type="term" value="P:DNA-templated transcription"/>
    <property type="evidence" value="ECO:0007669"/>
    <property type="project" value="InterPro"/>
</dbReference>
<dbReference type="STRING" id="869754.A0A1A0HJK9"/>
<dbReference type="Pfam" id="PF00172">
    <property type="entry name" value="Zn_clus"/>
    <property type="match status" value="1"/>
</dbReference>
<feature type="domain" description="Zn(2)-C6 fungal-type" evidence="8">
    <location>
        <begin position="7"/>
        <end position="36"/>
    </location>
</feature>
<keyword evidence="5" id="KW-0804">Transcription</keyword>
<comment type="caution">
    <text evidence="9">The sequence shown here is derived from an EMBL/GenBank/DDBJ whole genome shotgun (WGS) entry which is preliminary data.</text>
</comment>
<dbReference type="InterPro" id="IPR001138">
    <property type="entry name" value="Zn2Cys6_DnaBD"/>
</dbReference>
<dbReference type="AlphaFoldDB" id="A0A1A0HJK9"/>
<dbReference type="SMART" id="SM00066">
    <property type="entry name" value="GAL4"/>
    <property type="match status" value="1"/>
</dbReference>
<evidence type="ECO:0000256" key="7">
    <source>
        <dbReference type="SAM" id="Phobius"/>
    </source>
</evidence>
<evidence type="ECO:0000256" key="3">
    <source>
        <dbReference type="ARBA" id="ARBA00023015"/>
    </source>
</evidence>
<dbReference type="Gene3D" id="4.10.240.10">
    <property type="entry name" value="Zn(2)-C6 fungal-type DNA-binding domain"/>
    <property type="match status" value="1"/>
</dbReference>
<dbReference type="SUPFAM" id="SSF57701">
    <property type="entry name" value="Zn2/Cys6 DNA-binding domain"/>
    <property type="match status" value="1"/>
</dbReference>
<keyword evidence="10" id="KW-1185">Reference proteome</keyword>
<keyword evidence="6" id="KW-0539">Nucleus</keyword>
<dbReference type="GO" id="GO:0000981">
    <property type="term" value="F:DNA-binding transcription factor activity, RNA polymerase II-specific"/>
    <property type="evidence" value="ECO:0007669"/>
    <property type="project" value="InterPro"/>
</dbReference>
<keyword evidence="3" id="KW-0805">Transcription regulation</keyword>
<evidence type="ECO:0000256" key="5">
    <source>
        <dbReference type="ARBA" id="ARBA00023163"/>
    </source>
</evidence>
<dbReference type="EMBL" id="LXTC01000001">
    <property type="protein sequence ID" value="OBA24181.1"/>
    <property type="molecule type" value="Genomic_DNA"/>
</dbReference>
<dbReference type="PANTHER" id="PTHR47540:SF2">
    <property type="entry name" value="ZN(II)2CYS6 TRANSCRIPTION FACTOR (EUROFUNG)"/>
    <property type="match status" value="1"/>
</dbReference>
<keyword evidence="7" id="KW-0472">Membrane</keyword>
<evidence type="ECO:0000256" key="2">
    <source>
        <dbReference type="ARBA" id="ARBA00022723"/>
    </source>
</evidence>
<dbReference type="GeneID" id="30027457"/>
<keyword evidence="7" id="KW-1133">Transmembrane helix</keyword>
<keyword evidence="4" id="KW-0238">DNA-binding</keyword>
<dbReference type="InterPro" id="IPR051711">
    <property type="entry name" value="Stress_Response_Reg"/>
</dbReference>
<organism evidence="9 10">
    <name type="scientific">Metschnikowia bicuspidata var. bicuspidata NRRL YB-4993</name>
    <dbReference type="NCBI Taxonomy" id="869754"/>
    <lineage>
        <taxon>Eukaryota</taxon>
        <taxon>Fungi</taxon>
        <taxon>Dikarya</taxon>
        <taxon>Ascomycota</taxon>
        <taxon>Saccharomycotina</taxon>
        <taxon>Pichiomycetes</taxon>
        <taxon>Metschnikowiaceae</taxon>
        <taxon>Metschnikowia</taxon>
    </lineage>
</organism>
<accession>A0A1A0HJK9</accession>
<feature type="non-terminal residue" evidence="9">
    <location>
        <position position="1"/>
    </location>
</feature>
<comment type="subcellular location">
    <subcellularLocation>
        <location evidence="1">Nucleus</location>
    </subcellularLocation>
</comment>
<sequence length="621" mass="71014">RVRVNKACERCRLHKIKCSGRYPCLNCQKHDLACRYRALIPVESAPRAEEEGSSPAKRAHCSEPSVHASDAAYVRYLEHKVRHLEAVVSKGAFHGPCVDNTGLPYKLDDIVVIQRPTSSKWRLCRRYQAALAIELCSSLYNGLSPEAQAQVHIPRTNYFGFNMSGCHYLRPDALPPFPDPAELSSEHREVLIDFFFKEINPLYAIVHESVFREQYKAFRDVLPEERPTNNVALFAAMLSLILALGIRFMEFMKPAGPARAQLLVEETLYKYAHLVLLIFSAEWESFELIQCWLLSTLYLRISHRQTSCHLSFGHALNMCRSMGLGKYDQIPHDSSAYEVAKAKRIFYAVYSFDRIIGLQGGRISGMCEDEIKRMFPLLDFEKESANDDWITVPAFAMLHIARLAHYLNLAYSNNHDLITAEKMTREFDEVREWLDTNGFDDEEDIYGPDAPNAEASSLIKAQVKLHFYELIQCIHAKMLFGIFGHRVSIEGMKISTILQCNKDIIYLLKKVLDSGGLYAPWYLTLQLILTVGVNSLVFVNGGIHVAESRRLIKDTMAVLQVIRDSPVYDENGELIFKLRFRMVEECRWLFKMMNHIMSLHYQESLKGIRELGTDHGSSAVN</sequence>
<dbReference type="Proteomes" id="UP000092555">
    <property type="component" value="Unassembled WGS sequence"/>
</dbReference>
<evidence type="ECO:0000256" key="6">
    <source>
        <dbReference type="ARBA" id="ARBA00023242"/>
    </source>
</evidence>
<dbReference type="PROSITE" id="PS50048">
    <property type="entry name" value="ZN2_CY6_FUNGAL_2"/>
    <property type="match status" value="1"/>
</dbReference>
<name>A0A1A0HJK9_9ASCO</name>
<dbReference type="RefSeq" id="XP_018714662.1">
    <property type="nucleotide sequence ID" value="XM_018854481.1"/>
</dbReference>
<dbReference type="GO" id="GO:0008270">
    <property type="term" value="F:zinc ion binding"/>
    <property type="evidence" value="ECO:0007669"/>
    <property type="project" value="InterPro"/>
</dbReference>
<evidence type="ECO:0000313" key="9">
    <source>
        <dbReference type="EMBL" id="OBA24181.1"/>
    </source>
</evidence>
<protein>
    <recommendedName>
        <fullName evidence="8">Zn(2)-C6 fungal-type domain-containing protein</fullName>
    </recommendedName>
</protein>
<dbReference type="PROSITE" id="PS00463">
    <property type="entry name" value="ZN2_CY6_FUNGAL_1"/>
    <property type="match status" value="1"/>
</dbReference>
<dbReference type="Pfam" id="PF04082">
    <property type="entry name" value="Fungal_trans"/>
    <property type="match status" value="1"/>
</dbReference>
<feature type="transmembrane region" description="Helical" evidence="7">
    <location>
        <begin position="231"/>
        <end position="249"/>
    </location>
</feature>
<dbReference type="GO" id="GO:0005634">
    <property type="term" value="C:nucleus"/>
    <property type="evidence" value="ECO:0007669"/>
    <property type="project" value="UniProtKB-SubCell"/>
</dbReference>
<reference evidence="9 10" key="1">
    <citation type="submission" date="2016-05" db="EMBL/GenBank/DDBJ databases">
        <title>Comparative genomics of biotechnologically important yeasts.</title>
        <authorList>
            <consortium name="DOE Joint Genome Institute"/>
            <person name="Riley R."/>
            <person name="Haridas S."/>
            <person name="Wolfe K.H."/>
            <person name="Lopes M.R."/>
            <person name="Hittinger C.T."/>
            <person name="Goker M."/>
            <person name="Salamov A."/>
            <person name="Wisecaver J."/>
            <person name="Long T.M."/>
            <person name="Aerts A.L."/>
            <person name="Barry K."/>
            <person name="Choi C."/>
            <person name="Clum A."/>
            <person name="Coughlan A.Y."/>
            <person name="Deshpande S."/>
            <person name="Douglass A.P."/>
            <person name="Hanson S.J."/>
            <person name="Klenk H.-P."/>
            <person name="LaButti K."/>
            <person name="Lapidus A."/>
            <person name="Lindquist E."/>
            <person name="Lipzen A."/>
            <person name="Meier-kolthoff J.P."/>
            <person name="Ohm R.A."/>
            <person name="Otillar R.P."/>
            <person name="Pangilinan J."/>
            <person name="Peng Y."/>
            <person name="Rokas A."/>
            <person name="Rosa C.A."/>
            <person name="Scheuner C."/>
            <person name="Sibirny A.A."/>
            <person name="Slot J.C."/>
            <person name="Stielow J.B."/>
            <person name="Sun H."/>
            <person name="Kurtzman C.P."/>
            <person name="Blackwell M."/>
            <person name="Grigoriev I.V."/>
            <person name="Jeffries T.W."/>
        </authorList>
    </citation>
    <scope>NUCLEOTIDE SEQUENCE [LARGE SCALE GENOMIC DNA]</scope>
    <source>
        <strain evidence="9 10">NRRL YB-4993</strain>
    </source>
</reference>
<dbReference type="OrthoDB" id="4064873at2759"/>
<dbReference type="GO" id="GO:0043565">
    <property type="term" value="F:sequence-specific DNA binding"/>
    <property type="evidence" value="ECO:0007669"/>
    <property type="project" value="TreeGrafter"/>
</dbReference>
<keyword evidence="2" id="KW-0479">Metal-binding</keyword>
<dbReference type="InterPro" id="IPR007219">
    <property type="entry name" value="XnlR_reg_dom"/>
</dbReference>
<gene>
    <name evidence="9" type="ORF">METBIDRAFT_14148</name>
</gene>
<evidence type="ECO:0000256" key="4">
    <source>
        <dbReference type="ARBA" id="ARBA00023125"/>
    </source>
</evidence>
<evidence type="ECO:0000259" key="8">
    <source>
        <dbReference type="PROSITE" id="PS50048"/>
    </source>
</evidence>
<evidence type="ECO:0000313" key="10">
    <source>
        <dbReference type="Proteomes" id="UP000092555"/>
    </source>
</evidence>
<dbReference type="CDD" id="cd00067">
    <property type="entry name" value="GAL4"/>
    <property type="match status" value="1"/>
</dbReference>
<evidence type="ECO:0000256" key="1">
    <source>
        <dbReference type="ARBA" id="ARBA00004123"/>
    </source>
</evidence>
<dbReference type="GO" id="GO:0045944">
    <property type="term" value="P:positive regulation of transcription by RNA polymerase II"/>
    <property type="evidence" value="ECO:0007669"/>
    <property type="project" value="TreeGrafter"/>
</dbReference>